<dbReference type="CDD" id="cd04645">
    <property type="entry name" value="LbH_gamma_CA_like"/>
    <property type="match status" value="1"/>
</dbReference>
<dbReference type="InterPro" id="IPR011004">
    <property type="entry name" value="Trimer_LpxA-like_sf"/>
</dbReference>
<dbReference type="PANTHER" id="PTHR13061:SF29">
    <property type="entry name" value="GAMMA CARBONIC ANHYDRASE-LIKE 1, MITOCHONDRIAL-RELATED"/>
    <property type="match status" value="1"/>
</dbReference>
<dbReference type="GO" id="GO:0004089">
    <property type="term" value="F:carbonate dehydratase activity"/>
    <property type="evidence" value="ECO:0007669"/>
    <property type="project" value="UniProtKB-EC"/>
</dbReference>
<name>A0A3B0RJF5_9ZZZZ</name>
<gene>
    <name evidence="1" type="ORF">MNBD_ALPHA06-1257</name>
</gene>
<reference evidence="1" key="1">
    <citation type="submission" date="2018-06" db="EMBL/GenBank/DDBJ databases">
        <authorList>
            <person name="Zhirakovskaya E."/>
        </authorList>
    </citation>
    <scope>NUCLEOTIDE SEQUENCE</scope>
</reference>
<accession>A0A3B0RJF5</accession>
<organism evidence="1">
    <name type="scientific">hydrothermal vent metagenome</name>
    <dbReference type="NCBI Taxonomy" id="652676"/>
    <lineage>
        <taxon>unclassified sequences</taxon>
        <taxon>metagenomes</taxon>
        <taxon>ecological metagenomes</taxon>
    </lineage>
</organism>
<dbReference type="InterPro" id="IPR047324">
    <property type="entry name" value="LbH_gamma_CA-like"/>
</dbReference>
<dbReference type="InterPro" id="IPR050484">
    <property type="entry name" value="Transf_Hexapept/Carb_Anhydrase"/>
</dbReference>
<keyword evidence="1" id="KW-0456">Lyase</keyword>
<dbReference type="AlphaFoldDB" id="A0A3B0RJF5"/>
<proteinExistence type="predicted"/>
<dbReference type="Pfam" id="PF00132">
    <property type="entry name" value="Hexapep"/>
    <property type="match status" value="1"/>
</dbReference>
<dbReference type="EMBL" id="UOEE01000134">
    <property type="protein sequence ID" value="VAV91932.1"/>
    <property type="molecule type" value="Genomic_DNA"/>
</dbReference>
<dbReference type="InterPro" id="IPR001451">
    <property type="entry name" value="Hexapep"/>
</dbReference>
<dbReference type="PANTHER" id="PTHR13061">
    <property type="entry name" value="DYNACTIN SUBUNIT P25"/>
    <property type="match status" value="1"/>
</dbReference>
<evidence type="ECO:0000313" key="1">
    <source>
        <dbReference type="EMBL" id="VAV91932.1"/>
    </source>
</evidence>
<dbReference type="EC" id="4.2.1.1" evidence="1"/>
<dbReference type="Gene3D" id="2.160.10.10">
    <property type="entry name" value="Hexapeptide repeat proteins"/>
    <property type="match status" value="1"/>
</dbReference>
<sequence length="129" mass="13542">MPVFALGEFQPQLPQPGNYWIAPDAQVIGKVTLHKNASLWFSVVARGDMERLTIGENSNIQDGTVLHSDDGFPLTVGKGVTVGHKAMLHGCTIGDNSLIGIGATVLNGAVIGKNCLIGAHALITEGKQI</sequence>
<protein>
    <submittedName>
        <fullName evidence="1">Carbonic anhydrase, gamma class</fullName>
        <ecNumber evidence="1">4.2.1.1</ecNumber>
    </submittedName>
</protein>
<dbReference type="SUPFAM" id="SSF51161">
    <property type="entry name" value="Trimeric LpxA-like enzymes"/>
    <property type="match status" value="1"/>
</dbReference>
<feature type="non-terminal residue" evidence="1">
    <location>
        <position position="129"/>
    </location>
</feature>